<comment type="function">
    <text evidence="2 12">Catalyzes the ADP transfer from ATP to D-glycero-beta-D-manno-heptose 1-phosphate, yielding ADP-D-glycero-beta-D-manno-heptose.</text>
</comment>
<evidence type="ECO:0000313" key="15">
    <source>
        <dbReference type="EMBL" id="MEK8090797.1"/>
    </source>
</evidence>
<reference evidence="15 16" key="1">
    <citation type="submission" date="2024-04" db="EMBL/GenBank/DDBJ databases">
        <authorList>
            <person name="Abashina T."/>
            <person name="Shaikin A."/>
        </authorList>
    </citation>
    <scope>NUCLEOTIDE SEQUENCE [LARGE SCALE GENOMIC DNA]</scope>
    <source>
        <strain evidence="15 16">AAFK</strain>
    </source>
</reference>
<keyword evidence="8 12" id="KW-0067">ATP-binding</keyword>
<name>A0ABU9DBC6_9PROT</name>
<dbReference type="CDD" id="cd01172">
    <property type="entry name" value="RfaE_like"/>
    <property type="match status" value="1"/>
</dbReference>
<dbReference type="NCBIfam" id="TIGR00125">
    <property type="entry name" value="cyt_tran_rel"/>
    <property type="match status" value="1"/>
</dbReference>
<dbReference type="NCBIfam" id="NF008454">
    <property type="entry name" value="PRK11316.1"/>
    <property type="match status" value="1"/>
</dbReference>
<dbReference type="InterPro" id="IPR023030">
    <property type="entry name" value="Bifunc_HldE"/>
</dbReference>
<dbReference type="InterPro" id="IPR011913">
    <property type="entry name" value="RfaE_dom_I"/>
</dbReference>
<comment type="pathway">
    <text evidence="12">Nucleotide-sugar biosynthesis; ADP-L-glycero-beta-D-manno-heptose biosynthesis; ADP-L-glycero-beta-D-manno-heptose from D-glycero-beta-D-manno-heptose 7-phosphate: step 3/4.</text>
</comment>
<comment type="caution">
    <text evidence="15">The sequence shown here is derived from an EMBL/GenBank/DDBJ whole genome shotgun (WGS) entry which is preliminary data.</text>
</comment>
<comment type="similarity">
    <text evidence="12">In the C-terminal section; belongs to the cytidylyltransferase family.</text>
</comment>
<evidence type="ECO:0000259" key="13">
    <source>
        <dbReference type="Pfam" id="PF00294"/>
    </source>
</evidence>
<comment type="catalytic activity">
    <reaction evidence="11 12">
        <text>D-glycero-beta-D-manno-heptose 1-phosphate + ATP + H(+) = ADP-D-glycero-beta-D-manno-heptose + diphosphate</text>
        <dbReference type="Rhea" id="RHEA:27465"/>
        <dbReference type="ChEBI" id="CHEBI:15378"/>
        <dbReference type="ChEBI" id="CHEBI:30616"/>
        <dbReference type="ChEBI" id="CHEBI:33019"/>
        <dbReference type="ChEBI" id="CHEBI:59967"/>
        <dbReference type="ChEBI" id="CHEBI:61593"/>
        <dbReference type="EC" id="2.7.7.70"/>
    </reaction>
</comment>
<proteinExistence type="inferred from homology"/>
<evidence type="ECO:0000256" key="1">
    <source>
        <dbReference type="ARBA" id="ARBA00002319"/>
    </source>
</evidence>
<organism evidence="15 16">
    <name type="scientific">Thermithiobacillus plumbiphilus</name>
    <dbReference type="NCBI Taxonomy" id="1729899"/>
    <lineage>
        <taxon>Bacteria</taxon>
        <taxon>Pseudomonadati</taxon>
        <taxon>Pseudomonadota</taxon>
        <taxon>Acidithiobacillia</taxon>
        <taxon>Acidithiobacillales</taxon>
        <taxon>Thermithiobacillaceae</taxon>
        <taxon>Thermithiobacillus</taxon>
    </lineage>
</organism>
<evidence type="ECO:0000256" key="5">
    <source>
        <dbReference type="ARBA" id="ARBA00022695"/>
    </source>
</evidence>
<dbReference type="HAMAP" id="MF_01603">
    <property type="entry name" value="HldE"/>
    <property type="match status" value="1"/>
</dbReference>
<dbReference type="EMBL" id="JBBPCO010000016">
    <property type="protein sequence ID" value="MEK8090797.1"/>
    <property type="molecule type" value="Genomic_DNA"/>
</dbReference>
<evidence type="ECO:0000259" key="14">
    <source>
        <dbReference type="Pfam" id="PF01467"/>
    </source>
</evidence>
<dbReference type="PROSITE" id="PS00583">
    <property type="entry name" value="PFKB_KINASES_1"/>
    <property type="match status" value="1"/>
</dbReference>
<dbReference type="InterPro" id="IPR014729">
    <property type="entry name" value="Rossmann-like_a/b/a_fold"/>
</dbReference>
<evidence type="ECO:0000256" key="12">
    <source>
        <dbReference type="HAMAP-Rule" id="MF_01603"/>
    </source>
</evidence>
<keyword evidence="16" id="KW-1185">Reference proteome</keyword>
<dbReference type="Pfam" id="PF01467">
    <property type="entry name" value="CTP_transf_like"/>
    <property type="match status" value="1"/>
</dbReference>
<dbReference type="Pfam" id="PF00294">
    <property type="entry name" value="PfkB"/>
    <property type="match status" value="1"/>
</dbReference>
<dbReference type="InterPro" id="IPR002173">
    <property type="entry name" value="Carboh/pur_kinase_PfkB_CS"/>
</dbReference>
<dbReference type="EC" id="2.7.7.70" evidence="12"/>
<dbReference type="InterPro" id="IPR004821">
    <property type="entry name" value="Cyt_trans-like"/>
</dbReference>
<keyword evidence="10 12" id="KW-0119">Carbohydrate metabolism</keyword>
<comment type="pathway">
    <text evidence="3">Bacterial outer membrane biogenesis; LPS core biosynthesis.</text>
</comment>
<comment type="catalytic activity">
    <reaction evidence="12">
        <text>D-glycero-beta-D-manno-heptose 7-phosphate + ATP = D-glycero-beta-D-manno-heptose 1,7-bisphosphate + ADP + H(+)</text>
        <dbReference type="Rhea" id="RHEA:27473"/>
        <dbReference type="ChEBI" id="CHEBI:15378"/>
        <dbReference type="ChEBI" id="CHEBI:30616"/>
        <dbReference type="ChEBI" id="CHEBI:60204"/>
        <dbReference type="ChEBI" id="CHEBI:60208"/>
        <dbReference type="ChEBI" id="CHEBI:456216"/>
        <dbReference type="EC" id="2.7.1.167"/>
    </reaction>
</comment>
<feature type="domain" description="Carbohydrate kinase PfkB" evidence="13">
    <location>
        <begin position="20"/>
        <end position="314"/>
    </location>
</feature>
<dbReference type="EC" id="2.7.1.167" evidence="12"/>
<gene>
    <name evidence="12 15" type="primary">hldE</name>
    <name evidence="15" type="ORF">WOB96_13650</name>
</gene>
<keyword evidence="7 12" id="KW-0418">Kinase</keyword>
<evidence type="ECO:0000313" key="16">
    <source>
        <dbReference type="Proteomes" id="UP001446205"/>
    </source>
</evidence>
<dbReference type="InterPro" id="IPR029056">
    <property type="entry name" value="Ribokinase-like"/>
</dbReference>
<evidence type="ECO:0000256" key="10">
    <source>
        <dbReference type="ARBA" id="ARBA00023277"/>
    </source>
</evidence>
<evidence type="ECO:0000256" key="3">
    <source>
        <dbReference type="ARBA" id="ARBA00004713"/>
    </source>
</evidence>
<comment type="function">
    <text evidence="1 12">Catalyzes the phosphorylation of D-glycero-D-manno-heptose 7-phosphate at the C-1 position to selectively form D-glycero-beta-D-manno-heptose-1,7-bisphosphate.</text>
</comment>
<evidence type="ECO:0000256" key="4">
    <source>
        <dbReference type="ARBA" id="ARBA00022679"/>
    </source>
</evidence>
<feature type="domain" description="Cytidyltransferase-like" evidence="14">
    <location>
        <begin position="359"/>
        <end position="485"/>
    </location>
</feature>
<dbReference type="SUPFAM" id="SSF53613">
    <property type="entry name" value="Ribokinase-like"/>
    <property type="match status" value="1"/>
</dbReference>
<protein>
    <recommendedName>
        <fullName evidence="12">Bifunctional protein HldE</fullName>
    </recommendedName>
    <domain>
        <recommendedName>
            <fullName evidence="12">D-beta-D-heptose 7-phosphate kinase</fullName>
            <ecNumber evidence="12">2.7.1.167</ecNumber>
        </recommendedName>
        <alternativeName>
            <fullName evidence="12">D-beta-D-heptose 7-phosphotransferase</fullName>
        </alternativeName>
        <alternativeName>
            <fullName evidence="12">D-glycero-beta-D-manno-heptose-7-phosphate kinase</fullName>
        </alternativeName>
    </domain>
    <domain>
        <recommendedName>
            <fullName evidence="12">D-beta-D-heptose 1-phosphate adenylyltransferase</fullName>
            <ecNumber evidence="12">2.7.7.70</ecNumber>
        </recommendedName>
        <alternativeName>
            <fullName evidence="12">D-glycero-beta-D-manno-heptose 1-phosphate adenylyltransferase</fullName>
        </alternativeName>
    </domain>
</protein>
<dbReference type="NCBIfam" id="TIGR02199">
    <property type="entry name" value="rfaE_dom_II"/>
    <property type="match status" value="1"/>
</dbReference>
<dbReference type="PANTHER" id="PTHR46969:SF1">
    <property type="entry name" value="BIFUNCTIONAL PROTEIN HLDE"/>
    <property type="match status" value="1"/>
</dbReference>
<comment type="pathway">
    <text evidence="12">Nucleotide-sugar biosynthesis; ADP-L-glycero-beta-D-manno-heptose biosynthesis; ADP-L-glycero-beta-D-manno-heptose from D-glycero-beta-D-manno-heptose 7-phosphate: step 1/4.</text>
</comment>
<evidence type="ECO:0000256" key="7">
    <source>
        <dbReference type="ARBA" id="ARBA00022777"/>
    </source>
</evidence>
<dbReference type="PANTHER" id="PTHR46969">
    <property type="entry name" value="BIFUNCTIONAL PROTEIN HLDE"/>
    <property type="match status" value="1"/>
</dbReference>
<keyword evidence="4 12" id="KW-0808">Transferase</keyword>
<dbReference type="GO" id="GO:0016779">
    <property type="term" value="F:nucleotidyltransferase activity"/>
    <property type="evidence" value="ECO:0007669"/>
    <property type="project" value="UniProtKB-KW"/>
</dbReference>
<comment type="similarity">
    <text evidence="12">In the N-terminal section; belongs to the carbohydrate kinase PfkB family.</text>
</comment>
<feature type="active site" evidence="12">
    <location>
        <position position="277"/>
    </location>
</feature>
<dbReference type="RefSeq" id="WP_341371852.1">
    <property type="nucleotide sequence ID" value="NZ_JBBPCO010000016.1"/>
</dbReference>
<sequence>MFADYESVLKVVDSGFEHRRVLVVGDLLLDRYIWGEVQRISPEAPVPVVKLKRETEAAGGAGNVALNLARLGLRVSLAGYVGDDQERRMLIRLLESEGVNTQGVVVLDDRPTITKTRIIGGHQQMIRFDKEECHPVASAAEAILLGRIAEQMANTDGVIISDYAKGVLSQHVCREVIDLARARGLPVLVDPKGQDYGKYRGATALTPNLKELSEITGVAVQDKETLLQAGDRLRMDLGLDFLIATRGEEGASLLQPDGAVHVPAQARDVFDVSGAGDTLISTTMAGLLAGLGRVDALHLANIAAGVVVGKVGTVPITRAELVQALRVEQSLEHSSKLYTLEQLQRQVEEWRAKGERIVFTNGCFDLLHAGHVLLLQRARQEGHRLIVGLNSDTWVRTLKGEGRPILHQDDRAHLLAALASVDAVIVFDEETPTSLIRALKPDILVKGGNYAEDQVVGAQEMRNWNGRVVIIPLLENLSSSDIIRRIRGGA</sequence>
<keyword evidence="9 12" id="KW-0511">Multifunctional enzyme</keyword>
<accession>A0ABU9DBC6</accession>
<dbReference type="SUPFAM" id="SSF52374">
    <property type="entry name" value="Nucleotidylyl transferase"/>
    <property type="match status" value="1"/>
</dbReference>
<evidence type="ECO:0000256" key="8">
    <source>
        <dbReference type="ARBA" id="ARBA00022840"/>
    </source>
</evidence>
<feature type="region of interest" description="Ribokinase" evidence="12">
    <location>
        <begin position="1"/>
        <end position="331"/>
    </location>
</feature>
<comment type="subunit">
    <text evidence="12">Homodimer.</text>
</comment>
<evidence type="ECO:0000256" key="2">
    <source>
        <dbReference type="ARBA" id="ARBA00003753"/>
    </source>
</evidence>
<evidence type="ECO:0000256" key="9">
    <source>
        <dbReference type="ARBA" id="ARBA00023268"/>
    </source>
</evidence>
<feature type="region of interest" description="Cytidylyltransferase" evidence="12">
    <location>
        <begin position="359"/>
        <end position="490"/>
    </location>
</feature>
<dbReference type="NCBIfam" id="TIGR02198">
    <property type="entry name" value="rfaE_dom_I"/>
    <property type="match status" value="1"/>
</dbReference>
<dbReference type="InterPro" id="IPR011914">
    <property type="entry name" value="RfaE_dom_II"/>
</dbReference>
<keyword evidence="5 12" id="KW-0548">Nucleotidyltransferase</keyword>
<dbReference type="Gene3D" id="3.40.1190.20">
    <property type="match status" value="1"/>
</dbReference>
<dbReference type="GO" id="GO:0033785">
    <property type="term" value="F:heptose 7-phosphate kinase activity"/>
    <property type="evidence" value="ECO:0007669"/>
    <property type="project" value="UniProtKB-EC"/>
</dbReference>
<dbReference type="Proteomes" id="UP001446205">
    <property type="component" value="Unassembled WGS sequence"/>
</dbReference>
<evidence type="ECO:0000256" key="6">
    <source>
        <dbReference type="ARBA" id="ARBA00022741"/>
    </source>
</evidence>
<evidence type="ECO:0000256" key="11">
    <source>
        <dbReference type="ARBA" id="ARBA00047428"/>
    </source>
</evidence>
<feature type="binding site" evidence="12">
    <location>
        <begin position="208"/>
        <end position="211"/>
    </location>
    <ligand>
        <name>ATP</name>
        <dbReference type="ChEBI" id="CHEBI:30616"/>
    </ligand>
</feature>
<dbReference type="InterPro" id="IPR011611">
    <property type="entry name" value="PfkB_dom"/>
</dbReference>
<keyword evidence="6 12" id="KW-0547">Nucleotide-binding</keyword>
<dbReference type="Gene3D" id="3.40.50.620">
    <property type="entry name" value="HUPs"/>
    <property type="match status" value="1"/>
</dbReference>